<dbReference type="EMBL" id="LAZR01061428">
    <property type="protein sequence ID" value="KKK63600.1"/>
    <property type="molecule type" value="Genomic_DNA"/>
</dbReference>
<organism evidence="1">
    <name type="scientific">marine sediment metagenome</name>
    <dbReference type="NCBI Taxonomy" id="412755"/>
    <lineage>
        <taxon>unclassified sequences</taxon>
        <taxon>metagenomes</taxon>
        <taxon>ecological metagenomes</taxon>
    </lineage>
</organism>
<sequence>MTLKELNELAENENAYLFFSIDGVRYEIDNLIGSDEIEITLSGHEY</sequence>
<dbReference type="AlphaFoldDB" id="A0A0F8XQY3"/>
<gene>
    <name evidence="1" type="ORF">LCGC14_2992650</name>
</gene>
<name>A0A0F8XQY3_9ZZZZ</name>
<proteinExistence type="predicted"/>
<accession>A0A0F8XQY3</accession>
<comment type="caution">
    <text evidence="1">The sequence shown here is derived from an EMBL/GenBank/DDBJ whole genome shotgun (WGS) entry which is preliminary data.</text>
</comment>
<evidence type="ECO:0000313" key="1">
    <source>
        <dbReference type="EMBL" id="KKK63600.1"/>
    </source>
</evidence>
<protein>
    <submittedName>
        <fullName evidence="1">Uncharacterized protein</fullName>
    </submittedName>
</protein>
<reference evidence="1" key="1">
    <citation type="journal article" date="2015" name="Nature">
        <title>Complex archaea that bridge the gap between prokaryotes and eukaryotes.</title>
        <authorList>
            <person name="Spang A."/>
            <person name="Saw J.H."/>
            <person name="Jorgensen S.L."/>
            <person name="Zaremba-Niedzwiedzka K."/>
            <person name="Martijn J."/>
            <person name="Lind A.E."/>
            <person name="van Eijk R."/>
            <person name="Schleper C."/>
            <person name="Guy L."/>
            <person name="Ettema T.J."/>
        </authorList>
    </citation>
    <scope>NUCLEOTIDE SEQUENCE</scope>
</reference>